<dbReference type="PANTHER" id="PTHR30469">
    <property type="entry name" value="MULTIDRUG RESISTANCE PROTEIN MDTA"/>
    <property type="match status" value="1"/>
</dbReference>
<dbReference type="SUPFAM" id="SSF111369">
    <property type="entry name" value="HlyD-like secretion proteins"/>
    <property type="match status" value="1"/>
</dbReference>
<accession>A0A2S9YU21</accession>
<dbReference type="OrthoDB" id="5508703at2"/>
<organism evidence="2 3">
    <name type="scientific">Enhygromyxa salina</name>
    <dbReference type="NCBI Taxonomy" id="215803"/>
    <lineage>
        <taxon>Bacteria</taxon>
        <taxon>Pseudomonadati</taxon>
        <taxon>Myxococcota</taxon>
        <taxon>Polyangia</taxon>
        <taxon>Nannocystales</taxon>
        <taxon>Nannocystaceae</taxon>
        <taxon>Enhygromyxa</taxon>
    </lineage>
</organism>
<evidence type="ECO:0000256" key="1">
    <source>
        <dbReference type="SAM" id="Coils"/>
    </source>
</evidence>
<comment type="caution">
    <text evidence="2">The sequence shown here is derived from an EMBL/GenBank/DDBJ whole genome shotgun (WGS) entry which is preliminary data.</text>
</comment>
<dbReference type="GO" id="GO:1990281">
    <property type="term" value="C:efflux pump complex"/>
    <property type="evidence" value="ECO:0007669"/>
    <property type="project" value="TreeGrafter"/>
</dbReference>
<dbReference type="Gene3D" id="2.40.50.100">
    <property type="match status" value="1"/>
</dbReference>
<dbReference type="Gene3D" id="1.10.287.470">
    <property type="entry name" value="Helix hairpin bin"/>
    <property type="match status" value="1"/>
</dbReference>
<evidence type="ECO:0000313" key="3">
    <source>
        <dbReference type="Proteomes" id="UP000238823"/>
    </source>
</evidence>
<reference evidence="2 3" key="1">
    <citation type="submission" date="2018-03" db="EMBL/GenBank/DDBJ databases">
        <title>Draft Genome Sequences of the Obligatory Marine Myxobacteria Enhygromyxa salina SWB007.</title>
        <authorList>
            <person name="Poehlein A."/>
            <person name="Moghaddam J.A."/>
            <person name="Harms H."/>
            <person name="Alanjari M."/>
            <person name="Koenig G.M."/>
            <person name="Daniel R."/>
            <person name="Schaeberle T.F."/>
        </authorList>
    </citation>
    <scope>NUCLEOTIDE SEQUENCE [LARGE SCALE GENOMIC DNA]</scope>
    <source>
        <strain evidence="2 3">SWB007</strain>
    </source>
</reference>
<evidence type="ECO:0000313" key="2">
    <source>
        <dbReference type="EMBL" id="PRQ08588.1"/>
    </source>
</evidence>
<gene>
    <name evidence="2" type="primary">mdtA_1</name>
    <name evidence="2" type="ORF">ENSA7_16700</name>
</gene>
<dbReference type="Proteomes" id="UP000238823">
    <property type="component" value="Unassembled WGS sequence"/>
</dbReference>
<keyword evidence="1" id="KW-0175">Coiled coil</keyword>
<feature type="coiled-coil region" evidence="1">
    <location>
        <begin position="97"/>
        <end position="124"/>
    </location>
</feature>
<dbReference type="GO" id="GO:0015562">
    <property type="term" value="F:efflux transmembrane transporter activity"/>
    <property type="evidence" value="ECO:0007669"/>
    <property type="project" value="TreeGrafter"/>
</dbReference>
<protein>
    <submittedName>
        <fullName evidence="2">Multidrug resistance protein MdtA</fullName>
    </submittedName>
</protein>
<dbReference type="AlphaFoldDB" id="A0A2S9YU21"/>
<sequence length="299" mass="31249">MKHRGRGRGRGRARLLTAALALASACEVDGPVAGVPAASVAVGPPPQQTSVAVVPWTGIVRRPSLELVAPDHGEIAAVHIGLGSVVAVGELLVELEQPQLETELEQARSRLRQASAELEAARRDEGLHRRVLRADEQAKAVLPARELWAAEQRASDATSRRSIAAAQAHAVAVEIESLERRLAAGRLRAPFSARVAAVGASVGQHVDAGAPLVRLIEERPPEVRFAVPQAELDHLGGVGATVEVRPSANADAQWSARVERVAPEVDPVSQLVIVEATLLDGSAQLSSGQACVVAPGIPG</sequence>
<proteinExistence type="predicted"/>
<dbReference type="Gene3D" id="2.40.30.170">
    <property type="match status" value="1"/>
</dbReference>
<dbReference type="PROSITE" id="PS51257">
    <property type="entry name" value="PROKAR_LIPOPROTEIN"/>
    <property type="match status" value="1"/>
</dbReference>
<dbReference type="EMBL" id="PVNL01000040">
    <property type="protein sequence ID" value="PRQ08588.1"/>
    <property type="molecule type" value="Genomic_DNA"/>
</dbReference>
<name>A0A2S9YU21_9BACT</name>
<dbReference type="RefSeq" id="WP_106088700.1">
    <property type="nucleotide sequence ID" value="NZ_PVNL01000040.1"/>
</dbReference>